<feature type="transmembrane region" description="Helical" evidence="14">
    <location>
        <begin position="236"/>
        <end position="258"/>
    </location>
</feature>
<dbReference type="GO" id="GO:0008360">
    <property type="term" value="P:regulation of cell shape"/>
    <property type="evidence" value="ECO:0007669"/>
    <property type="project" value="UniProtKB-KW"/>
</dbReference>
<evidence type="ECO:0000256" key="3">
    <source>
        <dbReference type="ARBA" id="ARBA00012374"/>
    </source>
</evidence>
<keyword evidence="9 14" id="KW-0472">Membrane</keyword>
<evidence type="ECO:0000256" key="1">
    <source>
        <dbReference type="ARBA" id="ARBA00004651"/>
    </source>
</evidence>
<dbReference type="PANTHER" id="PTHR30622:SF4">
    <property type="entry name" value="UNDECAPRENYL-DIPHOSPHATASE"/>
    <property type="match status" value="1"/>
</dbReference>
<dbReference type="EMBL" id="NIDE01000003">
    <property type="protein sequence ID" value="OWK44419.1"/>
    <property type="molecule type" value="Genomic_DNA"/>
</dbReference>
<reference evidence="16" key="1">
    <citation type="submission" date="2017-06" db="EMBL/GenBank/DDBJ databases">
        <title>Genome analysis of Fimbriiglobus ruber SP5, the first member of the order Planctomycetales with confirmed chitinolytic capability.</title>
        <authorList>
            <person name="Ravin N.V."/>
            <person name="Rakitin A.L."/>
            <person name="Ivanova A.A."/>
            <person name="Beletsky A.V."/>
            <person name="Kulichevskaya I.S."/>
            <person name="Mardanov A.V."/>
            <person name="Dedysh S.N."/>
        </authorList>
    </citation>
    <scope>NUCLEOTIDE SEQUENCE [LARGE SCALE GENOMIC DNA]</scope>
    <source>
        <strain evidence="16">SP5</strain>
    </source>
</reference>
<comment type="similarity">
    <text evidence="2 14">Belongs to the UppP family.</text>
</comment>
<evidence type="ECO:0000256" key="10">
    <source>
        <dbReference type="ARBA" id="ARBA00023251"/>
    </source>
</evidence>
<evidence type="ECO:0000256" key="8">
    <source>
        <dbReference type="ARBA" id="ARBA00022989"/>
    </source>
</evidence>
<dbReference type="Proteomes" id="UP000214646">
    <property type="component" value="Unassembled WGS sequence"/>
</dbReference>
<keyword evidence="16" id="KW-1185">Reference proteome</keyword>
<dbReference type="AlphaFoldDB" id="A0A225E4K5"/>
<evidence type="ECO:0000256" key="4">
    <source>
        <dbReference type="ARBA" id="ARBA00021581"/>
    </source>
</evidence>
<evidence type="ECO:0000256" key="5">
    <source>
        <dbReference type="ARBA" id="ARBA00022475"/>
    </source>
</evidence>
<dbReference type="GO" id="GO:0005886">
    <property type="term" value="C:plasma membrane"/>
    <property type="evidence" value="ECO:0007669"/>
    <property type="project" value="UniProtKB-SubCell"/>
</dbReference>
<evidence type="ECO:0000256" key="9">
    <source>
        <dbReference type="ARBA" id="ARBA00023136"/>
    </source>
</evidence>
<comment type="catalytic activity">
    <reaction evidence="13 14">
        <text>di-trans,octa-cis-undecaprenyl diphosphate + H2O = di-trans,octa-cis-undecaprenyl phosphate + phosphate + H(+)</text>
        <dbReference type="Rhea" id="RHEA:28094"/>
        <dbReference type="ChEBI" id="CHEBI:15377"/>
        <dbReference type="ChEBI" id="CHEBI:15378"/>
        <dbReference type="ChEBI" id="CHEBI:43474"/>
        <dbReference type="ChEBI" id="CHEBI:58405"/>
        <dbReference type="ChEBI" id="CHEBI:60392"/>
        <dbReference type="EC" id="3.6.1.27"/>
    </reaction>
</comment>
<dbReference type="OrthoDB" id="9808289at2"/>
<dbReference type="GO" id="GO:0050380">
    <property type="term" value="F:undecaprenyl-diphosphatase activity"/>
    <property type="evidence" value="ECO:0007669"/>
    <property type="project" value="UniProtKB-UniRule"/>
</dbReference>
<dbReference type="NCBIfam" id="TIGR00753">
    <property type="entry name" value="undec_PP_bacA"/>
    <property type="match status" value="1"/>
</dbReference>
<dbReference type="RefSeq" id="WP_088253695.1">
    <property type="nucleotide sequence ID" value="NZ_NIDE01000003.1"/>
</dbReference>
<feature type="transmembrane region" description="Helical" evidence="14">
    <location>
        <begin position="192"/>
        <end position="210"/>
    </location>
</feature>
<comment type="caution">
    <text evidence="15">The sequence shown here is derived from an EMBL/GenBank/DDBJ whole genome shotgun (WGS) entry which is preliminary data.</text>
</comment>
<keyword evidence="6 14" id="KW-0812">Transmembrane</keyword>
<proteinExistence type="inferred from homology"/>
<keyword evidence="14" id="KW-0961">Cell wall biogenesis/degradation</keyword>
<keyword evidence="14" id="KW-0573">Peptidoglycan synthesis</keyword>
<evidence type="ECO:0000256" key="2">
    <source>
        <dbReference type="ARBA" id="ARBA00010621"/>
    </source>
</evidence>
<feature type="transmembrane region" description="Helical" evidence="14">
    <location>
        <begin position="270"/>
        <end position="289"/>
    </location>
</feature>
<evidence type="ECO:0000256" key="6">
    <source>
        <dbReference type="ARBA" id="ARBA00022692"/>
    </source>
</evidence>
<dbReference type="GO" id="GO:0009252">
    <property type="term" value="P:peptidoglycan biosynthetic process"/>
    <property type="evidence" value="ECO:0007669"/>
    <property type="project" value="UniProtKB-KW"/>
</dbReference>
<name>A0A225E4K5_9BACT</name>
<evidence type="ECO:0000256" key="14">
    <source>
        <dbReference type="HAMAP-Rule" id="MF_01006"/>
    </source>
</evidence>
<protein>
    <recommendedName>
        <fullName evidence="4 14">Undecaprenyl-diphosphatase</fullName>
        <ecNumber evidence="3 14">3.6.1.27</ecNumber>
    </recommendedName>
    <alternativeName>
        <fullName evidence="12 14">Bacitracin resistance protein</fullName>
    </alternativeName>
    <alternativeName>
        <fullName evidence="11 14">Undecaprenyl pyrophosphate phosphatase</fullName>
    </alternativeName>
</protein>
<comment type="miscellaneous">
    <text evidence="14">Bacitracin is thought to be involved in the inhibition of peptidoglycan synthesis by sequestering undecaprenyl diphosphate, thereby reducing the pool of lipid carrier available.</text>
</comment>
<evidence type="ECO:0000256" key="7">
    <source>
        <dbReference type="ARBA" id="ARBA00022801"/>
    </source>
</evidence>
<dbReference type="GO" id="GO:0071555">
    <property type="term" value="P:cell wall organization"/>
    <property type="evidence" value="ECO:0007669"/>
    <property type="project" value="UniProtKB-KW"/>
</dbReference>
<feature type="transmembrane region" description="Helical" evidence="14">
    <location>
        <begin position="7"/>
        <end position="30"/>
    </location>
</feature>
<keyword evidence="8 14" id="KW-1133">Transmembrane helix</keyword>
<comment type="function">
    <text evidence="14">Catalyzes the dephosphorylation of undecaprenyl diphosphate (UPP). Confers resistance to bacitracin.</text>
</comment>
<feature type="transmembrane region" description="Helical" evidence="14">
    <location>
        <begin position="42"/>
        <end position="59"/>
    </location>
</feature>
<evidence type="ECO:0000256" key="13">
    <source>
        <dbReference type="ARBA" id="ARBA00047594"/>
    </source>
</evidence>
<evidence type="ECO:0000256" key="11">
    <source>
        <dbReference type="ARBA" id="ARBA00032707"/>
    </source>
</evidence>
<keyword evidence="14" id="KW-0133">Cell shape</keyword>
<dbReference type="GO" id="GO:0046677">
    <property type="term" value="P:response to antibiotic"/>
    <property type="evidence" value="ECO:0007669"/>
    <property type="project" value="UniProtKB-UniRule"/>
</dbReference>
<feature type="transmembrane region" description="Helical" evidence="14">
    <location>
        <begin position="117"/>
        <end position="137"/>
    </location>
</feature>
<accession>A0A225E4K5</accession>
<dbReference type="HAMAP" id="MF_01006">
    <property type="entry name" value="Undec_diphosphatase"/>
    <property type="match status" value="1"/>
</dbReference>
<dbReference type="EC" id="3.6.1.27" evidence="3 14"/>
<evidence type="ECO:0000256" key="12">
    <source>
        <dbReference type="ARBA" id="ARBA00032932"/>
    </source>
</evidence>
<feature type="transmembrane region" description="Helical" evidence="14">
    <location>
        <begin position="87"/>
        <end position="105"/>
    </location>
</feature>
<dbReference type="Pfam" id="PF02673">
    <property type="entry name" value="BacA"/>
    <property type="match status" value="1"/>
</dbReference>
<evidence type="ECO:0000313" key="16">
    <source>
        <dbReference type="Proteomes" id="UP000214646"/>
    </source>
</evidence>
<gene>
    <name evidence="14" type="primary">uppP</name>
    <name evidence="15" type="ORF">FRUB_02351</name>
</gene>
<keyword evidence="5 14" id="KW-1003">Cell membrane</keyword>
<dbReference type="PANTHER" id="PTHR30622">
    <property type="entry name" value="UNDECAPRENYL-DIPHOSPHATASE"/>
    <property type="match status" value="1"/>
</dbReference>
<sequence>MPIWEAILLGIVQGLTEFLPISSTAHLLLVRQLLGHKTPEDAFTTVIQLGTLFAVLWYFRADILHLTRAVLRDFATFRFASTPDSRMAWLIVLGTVPVVVVGMVAKKWLKGTFYDLPTMALVAIIFALLMAAAEIWVRVRRDRGLVPIEENRIGWKEALWVGCWQVLALMPGASRSGTTITGGLFAGLDRRAAARFSFLLSLPAVFGAGVKEMYDEYKLLKHPDGPQGLFASGDDLIALAVGLVVSGVVGYVSIAWLLGFLRRYSMAVFVVYRLVLGLTILALLAAGVVKG</sequence>
<comment type="subcellular location">
    <subcellularLocation>
        <location evidence="1 14">Cell membrane</location>
        <topology evidence="1 14">Multi-pass membrane protein</topology>
    </subcellularLocation>
</comment>
<keyword evidence="7 14" id="KW-0378">Hydrolase</keyword>
<keyword evidence="10 14" id="KW-0046">Antibiotic resistance</keyword>
<organism evidence="15 16">
    <name type="scientific">Fimbriiglobus ruber</name>
    <dbReference type="NCBI Taxonomy" id="1908690"/>
    <lineage>
        <taxon>Bacteria</taxon>
        <taxon>Pseudomonadati</taxon>
        <taxon>Planctomycetota</taxon>
        <taxon>Planctomycetia</taxon>
        <taxon>Gemmatales</taxon>
        <taxon>Gemmataceae</taxon>
        <taxon>Fimbriiglobus</taxon>
    </lineage>
</organism>
<dbReference type="InterPro" id="IPR003824">
    <property type="entry name" value="UppP"/>
</dbReference>
<evidence type="ECO:0000313" key="15">
    <source>
        <dbReference type="EMBL" id="OWK44419.1"/>
    </source>
</evidence>